<accession>A0ABU7TZ16</accession>
<protein>
    <submittedName>
        <fullName evidence="2">Uncharacterized protein</fullName>
    </submittedName>
</protein>
<gene>
    <name evidence="2" type="ORF">MOTC310_31285</name>
</gene>
<name>A0ABU7TZ16_9HYPH</name>
<organism evidence="2 3">
    <name type="scientific">Methylobacterium oryzae</name>
    <dbReference type="NCBI Taxonomy" id="334852"/>
    <lineage>
        <taxon>Bacteria</taxon>
        <taxon>Pseudomonadati</taxon>
        <taxon>Pseudomonadota</taxon>
        <taxon>Alphaproteobacteria</taxon>
        <taxon>Hyphomicrobiales</taxon>
        <taxon>Methylobacteriaceae</taxon>
        <taxon>Methylobacterium</taxon>
    </lineage>
</organism>
<comment type="caution">
    <text evidence="2">The sequence shown here is derived from an EMBL/GenBank/DDBJ whole genome shotgun (WGS) entry which is preliminary data.</text>
</comment>
<evidence type="ECO:0000313" key="3">
    <source>
        <dbReference type="Proteomes" id="UP001355206"/>
    </source>
</evidence>
<dbReference type="EMBL" id="MLCA01000017">
    <property type="protein sequence ID" value="MEE7494656.1"/>
    <property type="molecule type" value="Genomic_DNA"/>
</dbReference>
<reference evidence="2 3" key="1">
    <citation type="journal article" date="2012" name="Genet. Mol. Biol.">
        <title>Analysis of 16S rRNA and mxaF genes revealing insights into Methylobacterium niche-specific plant association.</title>
        <authorList>
            <person name="Dourado M.N."/>
            <person name="Andreote F.D."/>
            <person name="Dini-Andreote F."/>
            <person name="Conti R."/>
            <person name="Araujo J.M."/>
            <person name="Araujo W.L."/>
        </authorList>
    </citation>
    <scope>NUCLEOTIDE SEQUENCE [LARGE SCALE GENOMIC DNA]</scope>
    <source>
        <strain evidence="2 3">TC3-10</strain>
    </source>
</reference>
<feature type="region of interest" description="Disordered" evidence="1">
    <location>
        <begin position="46"/>
        <end position="92"/>
    </location>
</feature>
<dbReference type="RefSeq" id="WP_331304595.1">
    <property type="nucleotide sequence ID" value="NZ_MLCA01000017.1"/>
</dbReference>
<proteinExistence type="predicted"/>
<evidence type="ECO:0000313" key="2">
    <source>
        <dbReference type="EMBL" id="MEE7494656.1"/>
    </source>
</evidence>
<sequence length="92" mass="9524">MIVDGLAFLLVAIALAAVVAGYERNLPDPSASPAMVAGHATLWTDPETTGSIAPAVPGSATRWADAQPRPPRTDANRPVSPLSGAWVSPPRR</sequence>
<dbReference type="Proteomes" id="UP001355206">
    <property type="component" value="Unassembled WGS sequence"/>
</dbReference>
<keyword evidence="3" id="KW-1185">Reference proteome</keyword>
<evidence type="ECO:0000256" key="1">
    <source>
        <dbReference type="SAM" id="MobiDB-lite"/>
    </source>
</evidence>